<evidence type="ECO:0000313" key="2">
    <source>
        <dbReference type="Proteomes" id="UP000006643"/>
    </source>
</evidence>
<dbReference type="KEGG" id="pif:PITG_13212"/>
<dbReference type="RefSeq" id="XP_002899880.1">
    <property type="nucleotide sequence ID" value="XM_002899834.1"/>
</dbReference>
<dbReference type="InParanoid" id="D0NLG0"/>
<dbReference type="InterPro" id="IPR011990">
    <property type="entry name" value="TPR-like_helical_dom_sf"/>
</dbReference>
<accession>D0NLG0</accession>
<dbReference type="Proteomes" id="UP000006643">
    <property type="component" value="Unassembled WGS sequence"/>
</dbReference>
<dbReference type="OrthoDB" id="119741at2759"/>
<dbReference type="Gene3D" id="1.25.40.10">
    <property type="entry name" value="Tetratricopeptide repeat domain"/>
    <property type="match status" value="1"/>
</dbReference>
<dbReference type="AlphaFoldDB" id="D0NLG0"/>
<organism evidence="1 2">
    <name type="scientific">Phytophthora infestans (strain T30-4)</name>
    <name type="common">Potato late blight agent</name>
    <dbReference type="NCBI Taxonomy" id="403677"/>
    <lineage>
        <taxon>Eukaryota</taxon>
        <taxon>Sar</taxon>
        <taxon>Stramenopiles</taxon>
        <taxon>Oomycota</taxon>
        <taxon>Peronosporomycetes</taxon>
        <taxon>Peronosporales</taxon>
        <taxon>Peronosporaceae</taxon>
        <taxon>Phytophthora</taxon>
    </lineage>
</organism>
<name>D0NLG0_PHYIT</name>
<dbReference type="eggNOG" id="ENOG502S0DY">
    <property type="taxonomic scope" value="Eukaryota"/>
</dbReference>
<evidence type="ECO:0000313" key="1">
    <source>
        <dbReference type="EMBL" id="EEY60507.1"/>
    </source>
</evidence>
<reference evidence="2" key="1">
    <citation type="journal article" date="2009" name="Nature">
        <title>Genome sequence and analysis of the Irish potato famine pathogen Phytophthora infestans.</title>
        <authorList>
            <consortium name="The Broad Institute Genome Sequencing Platform"/>
            <person name="Haas B.J."/>
            <person name="Kamoun S."/>
            <person name="Zody M.C."/>
            <person name="Jiang R.H."/>
            <person name="Handsaker R.E."/>
            <person name="Cano L.M."/>
            <person name="Grabherr M."/>
            <person name="Kodira C.D."/>
            <person name="Raffaele S."/>
            <person name="Torto-Alalibo T."/>
            <person name="Bozkurt T.O."/>
            <person name="Ah-Fong A.M."/>
            <person name="Alvarado L."/>
            <person name="Anderson V.L."/>
            <person name="Armstrong M.R."/>
            <person name="Avrova A."/>
            <person name="Baxter L."/>
            <person name="Beynon J."/>
            <person name="Boevink P.C."/>
            <person name="Bollmann S.R."/>
            <person name="Bos J.I."/>
            <person name="Bulone V."/>
            <person name="Cai G."/>
            <person name="Cakir C."/>
            <person name="Carrington J.C."/>
            <person name="Chawner M."/>
            <person name="Conti L."/>
            <person name="Costanzo S."/>
            <person name="Ewan R."/>
            <person name="Fahlgren N."/>
            <person name="Fischbach M.A."/>
            <person name="Fugelstad J."/>
            <person name="Gilroy E.M."/>
            <person name="Gnerre S."/>
            <person name="Green P.J."/>
            <person name="Grenville-Briggs L.J."/>
            <person name="Griffith J."/>
            <person name="Grunwald N.J."/>
            <person name="Horn K."/>
            <person name="Horner N.R."/>
            <person name="Hu C.H."/>
            <person name="Huitema E."/>
            <person name="Jeong D.H."/>
            <person name="Jones A.M."/>
            <person name="Jones J.D."/>
            <person name="Jones R.W."/>
            <person name="Karlsson E.K."/>
            <person name="Kunjeti S.G."/>
            <person name="Lamour K."/>
            <person name="Liu Z."/>
            <person name="Ma L."/>
            <person name="Maclean D."/>
            <person name="Chibucos M.C."/>
            <person name="McDonald H."/>
            <person name="McWalters J."/>
            <person name="Meijer H.J."/>
            <person name="Morgan W."/>
            <person name="Morris P.F."/>
            <person name="Munro C.A."/>
            <person name="O'Neill K."/>
            <person name="Ospina-Giraldo M."/>
            <person name="Pinzon A."/>
            <person name="Pritchard L."/>
            <person name="Ramsahoye B."/>
            <person name="Ren Q."/>
            <person name="Restrepo S."/>
            <person name="Roy S."/>
            <person name="Sadanandom A."/>
            <person name="Savidor A."/>
            <person name="Schornack S."/>
            <person name="Schwartz D.C."/>
            <person name="Schumann U.D."/>
            <person name="Schwessinger B."/>
            <person name="Seyer L."/>
            <person name="Sharpe T."/>
            <person name="Silvar C."/>
            <person name="Song J."/>
            <person name="Studholme D.J."/>
            <person name="Sykes S."/>
            <person name="Thines M."/>
            <person name="van de Vondervoort P.J."/>
            <person name="Phuntumart V."/>
            <person name="Wawra S."/>
            <person name="Weide R."/>
            <person name="Win J."/>
            <person name="Young C."/>
            <person name="Zhou S."/>
            <person name="Fry W."/>
            <person name="Meyers B.C."/>
            <person name="van West P."/>
            <person name="Ristaino J."/>
            <person name="Govers F."/>
            <person name="Birch P.R."/>
            <person name="Whisson S.C."/>
            <person name="Judelson H.S."/>
            <person name="Nusbaum C."/>
        </authorList>
    </citation>
    <scope>NUCLEOTIDE SEQUENCE [LARGE SCALE GENOMIC DNA]</scope>
    <source>
        <strain evidence="2">T30-4</strain>
    </source>
</reference>
<dbReference type="STRING" id="403677.D0NLG0"/>
<dbReference type="Pfam" id="PF13181">
    <property type="entry name" value="TPR_8"/>
    <property type="match status" value="1"/>
</dbReference>
<dbReference type="InterPro" id="IPR019734">
    <property type="entry name" value="TPR_rpt"/>
</dbReference>
<protein>
    <submittedName>
        <fullName evidence="1">Uncharacterized protein</fullName>
    </submittedName>
</protein>
<dbReference type="HOGENOM" id="CLU_1021067_0_0_1"/>
<dbReference type="EMBL" id="DS028145">
    <property type="protein sequence ID" value="EEY60507.1"/>
    <property type="molecule type" value="Genomic_DNA"/>
</dbReference>
<dbReference type="GeneID" id="9462399"/>
<keyword evidence="2" id="KW-1185">Reference proteome</keyword>
<dbReference type="VEuPathDB" id="FungiDB:PITG_13212"/>
<dbReference type="SUPFAM" id="SSF48452">
    <property type="entry name" value="TPR-like"/>
    <property type="match status" value="1"/>
</dbReference>
<sequence>MFVFSLQKRHKDNSTLCELASRLLACFLDEMPIPPSQLNQSPHRPLFSPTTMSKLYQEAPSPYSPNIKLPLPRQLTSPVQQARRAQIFSMPKLAAVEGPRQYRCNTPNAPPSRVERSTDIEANQAHDPAINSPPQSPSGSRLTKSRIAVSDKTSWNSECINSVSGFDWWWRSLPQNHACLERTQKLKMVTKAAVRLHSKGELQRAIELYQQALSSETTDDVQFRLRINLACAYEEAEDLTASIEELRLALELNSQDPYTIYKLGRALTSLLLV</sequence>
<gene>
    <name evidence="1" type="ORF">PITG_13212</name>
</gene>
<proteinExistence type="predicted"/>
<dbReference type="OMA" id="GPRQYRC"/>